<dbReference type="PIRSF" id="PIRSF006232">
    <property type="entry name" value="Pirin"/>
    <property type="match status" value="1"/>
</dbReference>
<evidence type="ECO:0000256" key="1">
    <source>
        <dbReference type="ARBA" id="ARBA00008416"/>
    </source>
</evidence>
<dbReference type="PANTHER" id="PTHR13903">
    <property type="entry name" value="PIRIN-RELATED"/>
    <property type="match status" value="1"/>
</dbReference>
<dbReference type="InterPro" id="IPR014710">
    <property type="entry name" value="RmlC-like_jellyroll"/>
</dbReference>
<evidence type="ECO:0000313" key="6">
    <source>
        <dbReference type="Proteomes" id="UP001222275"/>
    </source>
</evidence>
<dbReference type="CDD" id="cd02909">
    <property type="entry name" value="cupin_pirin_N"/>
    <property type="match status" value="1"/>
</dbReference>
<accession>A0ABY8C6M8</accession>
<comment type="similarity">
    <text evidence="1 2">Belongs to the pirin family.</text>
</comment>
<feature type="domain" description="Pirin N-terminal" evidence="3">
    <location>
        <begin position="23"/>
        <end position="123"/>
    </location>
</feature>
<dbReference type="RefSeq" id="WP_275593877.1">
    <property type="nucleotide sequence ID" value="NZ_CP102381.1"/>
</dbReference>
<dbReference type="SUPFAM" id="SSF51182">
    <property type="entry name" value="RmlC-like cupins"/>
    <property type="match status" value="1"/>
</dbReference>
<dbReference type="CDD" id="cd02247">
    <property type="entry name" value="cupin_pirin_C"/>
    <property type="match status" value="1"/>
</dbReference>
<dbReference type="InterPro" id="IPR011051">
    <property type="entry name" value="RmlC_Cupin_sf"/>
</dbReference>
<dbReference type="EMBL" id="CP102381">
    <property type="protein sequence ID" value="WEJ61619.1"/>
    <property type="molecule type" value="Genomic_DNA"/>
</dbReference>
<reference evidence="5 6" key="1">
    <citation type="submission" date="2022-06" db="EMBL/GenBank/DDBJ databases">
        <title>Thiomicrohabdus sp. nov, an obligately chemolithoautotrophic, sulfur-oxidizing bacterium isolated from beach of Guanyin Mountain. Amoy.</title>
        <authorList>
            <person name="Zhu H."/>
        </authorList>
    </citation>
    <scope>NUCLEOTIDE SEQUENCE [LARGE SCALE GENOMIC DNA]</scope>
    <source>
        <strain evidence="5 6">XGS-01</strain>
    </source>
</reference>
<protein>
    <submittedName>
        <fullName evidence="5">Pirin family protein</fullName>
    </submittedName>
</protein>
<gene>
    <name evidence="5" type="ORF">NR989_06270</name>
</gene>
<evidence type="ECO:0000259" key="3">
    <source>
        <dbReference type="Pfam" id="PF02678"/>
    </source>
</evidence>
<evidence type="ECO:0000256" key="2">
    <source>
        <dbReference type="RuleBase" id="RU003457"/>
    </source>
</evidence>
<proteinExistence type="inferred from homology"/>
<dbReference type="InterPro" id="IPR003829">
    <property type="entry name" value="Pirin_N_dom"/>
</dbReference>
<keyword evidence="6" id="KW-1185">Reference proteome</keyword>
<evidence type="ECO:0000259" key="4">
    <source>
        <dbReference type="Pfam" id="PF05726"/>
    </source>
</evidence>
<name>A0ABY8C6M8_9GAMM</name>
<dbReference type="PANTHER" id="PTHR13903:SF8">
    <property type="entry name" value="PIRIN"/>
    <property type="match status" value="1"/>
</dbReference>
<feature type="domain" description="Pirin C-terminal" evidence="4">
    <location>
        <begin position="180"/>
        <end position="284"/>
    </location>
</feature>
<evidence type="ECO:0000313" key="5">
    <source>
        <dbReference type="EMBL" id="WEJ61619.1"/>
    </source>
</evidence>
<dbReference type="InterPro" id="IPR012093">
    <property type="entry name" value="Pirin"/>
</dbReference>
<dbReference type="Pfam" id="PF02678">
    <property type="entry name" value="Pirin"/>
    <property type="match status" value="1"/>
</dbReference>
<dbReference type="Gene3D" id="2.60.120.10">
    <property type="entry name" value="Jelly Rolls"/>
    <property type="match status" value="2"/>
</dbReference>
<sequence>MTQTYRQLIGKTQGIPASDGAGVRLTRIIGSPQVDYLDPFLMLDYFESTNPNDYIAGFPPHPHRGFETVTYLLAGKMRHKDNKGHEGLIEAGGVQWMTAGKGIIHSEMPEQEDGLMMGFQLWVNLPSHAKMVDASYQEFSPSEIAVENRDSSTTIKVITGQTSQGTVGPVKNNYIQPLMIDVQLEQDNDFTETLDSNAQAFIYLISGSLKLHHSEQQSSNIQAKELAVLSNGDTLKLTATKDNTRFLLVAAQPINEPIARGGPFVMNTQAEIEQAFSDYKNGQF</sequence>
<dbReference type="InterPro" id="IPR008778">
    <property type="entry name" value="Pirin_C_dom"/>
</dbReference>
<dbReference type="Pfam" id="PF05726">
    <property type="entry name" value="Pirin_C"/>
    <property type="match status" value="1"/>
</dbReference>
<organism evidence="5 6">
    <name type="scientific">Thiomicrorhabdus lithotrophica</name>
    <dbReference type="NCBI Taxonomy" id="2949997"/>
    <lineage>
        <taxon>Bacteria</taxon>
        <taxon>Pseudomonadati</taxon>
        <taxon>Pseudomonadota</taxon>
        <taxon>Gammaproteobacteria</taxon>
        <taxon>Thiotrichales</taxon>
        <taxon>Piscirickettsiaceae</taxon>
        <taxon>Thiomicrorhabdus</taxon>
    </lineage>
</organism>
<dbReference type="Proteomes" id="UP001222275">
    <property type="component" value="Chromosome"/>
</dbReference>